<keyword evidence="1" id="KW-1133">Transmembrane helix</keyword>
<feature type="transmembrane region" description="Helical" evidence="1">
    <location>
        <begin position="58"/>
        <end position="77"/>
    </location>
</feature>
<dbReference type="Pfam" id="PF09997">
    <property type="entry name" value="DUF2238"/>
    <property type="match status" value="1"/>
</dbReference>
<comment type="caution">
    <text evidence="2">The sequence shown here is derived from an EMBL/GenBank/DDBJ whole genome shotgun (WGS) entry which is preliminary data.</text>
</comment>
<evidence type="ECO:0000256" key="1">
    <source>
        <dbReference type="SAM" id="Phobius"/>
    </source>
</evidence>
<sequence length="141" mass="16262">MRRAFICILIIFGVNLPSMYYGWYIKWWWTDIILHFSGGFCVGMFMSDYLKSHLKDGAVLKNLIIVLGTTVLVGVLWEFAEYIANQTLIDWVYETFKVTAYFMGDLKDTIGDLLLDILGALFFFTVHSLQRGNTHKTEALT</sequence>
<feature type="transmembrane region" description="Helical" evidence="1">
    <location>
        <begin position="27"/>
        <end position="46"/>
    </location>
</feature>
<proteinExistence type="predicted"/>
<accession>A0A1F8EFK0</accession>
<dbReference type="InterPro" id="IPR014509">
    <property type="entry name" value="YjdF-like"/>
</dbReference>
<keyword evidence="1" id="KW-0812">Transmembrane</keyword>
<feature type="transmembrane region" description="Helical" evidence="1">
    <location>
        <begin position="110"/>
        <end position="129"/>
    </location>
</feature>
<dbReference type="EMBL" id="MGIZ01000014">
    <property type="protein sequence ID" value="OGM99611.1"/>
    <property type="molecule type" value="Genomic_DNA"/>
</dbReference>
<reference evidence="2 3" key="1">
    <citation type="journal article" date="2016" name="Nat. Commun.">
        <title>Thousands of microbial genomes shed light on interconnected biogeochemical processes in an aquifer system.</title>
        <authorList>
            <person name="Anantharaman K."/>
            <person name="Brown C.T."/>
            <person name="Hug L.A."/>
            <person name="Sharon I."/>
            <person name="Castelle C.J."/>
            <person name="Probst A.J."/>
            <person name="Thomas B.C."/>
            <person name="Singh A."/>
            <person name="Wilkins M.J."/>
            <person name="Karaoz U."/>
            <person name="Brodie E.L."/>
            <person name="Williams K.H."/>
            <person name="Hubbard S.S."/>
            <person name="Banfield J.F."/>
        </authorList>
    </citation>
    <scope>NUCLEOTIDE SEQUENCE [LARGE SCALE GENOMIC DNA]</scope>
</reference>
<evidence type="ECO:0008006" key="4">
    <source>
        <dbReference type="Google" id="ProtNLM"/>
    </source>
</evidence>
<evidence type="ECO:0000313" key="3">
    <source>
        <dbReference type="Proteomes" id="UP000177594"/>
    </source>
</evidence>
<evidence type="ECO:0000313" key="2">
    <source>
        <dbReference type="EMBL" id="OGM99611.1"/>
    </source>
</evidence>
<gene>
    <name evidence="2" type="ORF">A2817_00360</name>
</gene>
<protein>
    <recommendedName>
        <fullName evidence="4">VanZ-like domain-containing protein</fullName>
    </recommendedName>
</protein>
<name>A0A1F8EFK0_9BACT</name>
<organism evidence="2 3">
    <name type="scientific">Candidatus Yanofskybacteria bacterium RIFCSPHIGHO2_01_FULL_39_8b</name>
    <dbReference type="NCBI Taxonomy" id="1802659"/>
    <lineage>
        <taxon>Bacteria</taxon>
        <taxon>Candidatus Yanofskyibacteriota</taxon>
    </lineage>
</organism>
<dbReference type="AlphaFoldDB" id="A0A1F8EFK0"/>
<dbReference type="Proteomes" id="UP000177594">
    <property type="component" value="Unassembled WGS sequence"/>
</dbReference>
<keyword evidence="1" id="KW-0472">Membrane</keyword>